<feature type="region of interest" description="Disordered" evidence="7">
    <location>
        <begin position="269"/>
        <end position="292"/>
    </location>
</feature>
<evidence type="ECO:0000256" key="3">
    <source>
        <dbReference type="ARBA" id="ARBA00023015"/>
    </source>
</evidence>
<dbReference type="InterPro" id="IPR012900">
    <property type="entry name" value="MFMR"/>
</dbReference>
<keyword evidence="10" id="KW-1185">Reference proteome</keyword>
<evidence type="ECO:0000256" key="1">
    <source>
        <dbReference type="ARBA" id="ARBA00004123"/>
    </source>
</evidence>
<dbReference type="SMART" id="SM00338">
    <property type="entry name" value="BRLZ"/>
    <property type="match status" value="1"/>
</dbReference>
<name>A0ABC8S1C2_9AQUA</name>
<evidence type="ECO:0000313" key="10">
    <source>
        <dbReference type="Proteomes" id="UP001642360"/>
    </source>
</evidence>
<dbReference type="InterPro" id="IPR044827">
    <property type="entry name" value="GBF-like"/>
</dbReference>
<dbReference type="PANTHER" id="PTHR45967">
    <property type="entry name" value="G-BOX-BINDING FACTOR 3-RELATED"/>
    <property type="match status" value="1"/>
</dbReference>
<feature type="compositionally biased region" description="Low complexity" evidence="7">
    <location>
        <begin position="16"/>
        <end position="29"/>
    </location>
</feature>
<reference evidence="9 10" key="1">
    <citation type="submission" date="2024-02" db="EMBL/GenBank/DDBJ databases">
        <authorList>
            <person name="Vignale AGUSTIN F."/>
            <person name="Sosa J E."/>
            <person name="Modenutti C."/>
        </authorList>
    </citation>
    <scope>NUCLEOTIDE SEQUENCE [LARGE SCALE GENOMIC DNA]</scope>
</reference>
<comment type="subcellular location">
    <subcellularLocation>
        <location evidence="1">Nucleus</location>
    </subcellularLocation>
</comment>
<feature type="compositionally biased region" description="Basic and acidic residues" evidence="7">
    <location>
        <begin position="280"/>
        <end position="292"/>
    </location>
</feature>
<evidence type="ECO:0000256" key="6">
    <source>
        <dbReference type="ARBA" id="ARBA00023242"/>
    </source>
</evidence>
<organism evidence="9 10">
    <name type="scientific">Ilex paraguariensis</name>
    <name type="common">yerba mate</name>
    <dbReference type="NCBI Taxonomy" id="185542"/>
    <lineage>
        <taxon>Eukaryota</taxon>
        <taxon>Viridiplantae</taxon>
        <taxon>Streptophyta</taxon>
        <taxon>Embryophyta</taxon>
        <taxon>Tracheophyta</taxon>
        <taxon>Spermatophyta</taxon>
        <taxon>Magnoliopsida</taxon>
        <taxon>eudicotyledons</taxon>
        <taxon>Gunneridae</taxon>
        <taxon>Pentapetalae</taxon>
        <taxon>asterids</taxon>
        <taxon>campanulids</taxon>
        <taxon>Aquifoliales</taxon>
        <taxon>Aquifoliaceae</taxon>
        <taxon>Ilex</taxon>
    </lineage>
</organism>
<dbReference type="PROSITE" id="PS00036">
    <property type="entry name" value="BZIP_BASIC"/>
    <property type="match status" value="1"/>
</dbReference>
<dbReference type="FunFam" id="1.20.5.170:FF:000020">
    <property type="entry name" value="BZIP transcription factor"/>
    <property type="match status" value="1"/>
</dbReference>
<feature type="region of interest" description="Disordered" evidence="7">
    <location>
        <begin position="99"/>
        <end position="181"/>
    </location>
</feature>
<evidence type="ECO:0000259" key="8">
    <source>
        <dbReference type="PROSITE" id="PS50217"/>
    </source>
</evidence>
<keyword evidence="5" id="KW-0804">Transcription</keyword>
<feature type="compositionally biased region" description="Basic and acidic residues" evidence="7">
    <location>
        <begin position="106"/>
        <end position="118"/>
    </location>
</feature>
<feature type="region of interest" description="Disordered" evidence="7">
    <location>
        <begin position="1"/>
        <end position="35"/>
    </location>
</feature>
<keyword evidence="4" id="KW-0238">DNA-binding</keyword>
<dbReference type="SUPFAM" id="SSF57959">
    <property type="entry name" value="Leucine zipper domain"/>
    <property type="match status" value="1"/>
</dbReference>
<evidence type="ECO:0000256" key="4">
    <source>
        <dbReference type="ARBA" id="ARBA00023125"/>
    </source>
</evidence>
<protein>
    <recommendedName>
        <fullName evidence="8">BZIP domain-containing protein</fullName>
    </recommendedName>
</protein>
<evidence type="ECO:0000256" key="5">
    <source>
        <dbReference type="ARBA" id="ARBA00023163"/>
    </source>
</evidence>
<keyword evidence="6" id="KW-0539">Nucleus</keyword>
<evidence type="ECO:0000256" key="7">
    <source>
        <dbReference type="SAM" id="MobiDB-lite"/>
    </source>
</evidence>
<feature type="compositionally biased region" description="Polar residues" evidence="7">
    <location>
        <begin position="172"/>
        <end position="181"/>
    </location>
</feature>
<dbReference type="GO" id="GO:0000976">
    <property type="term" value="F:transcription cis-regulatory region binding"/>
    <property type="evidence" value="ECO:0007669"/>
    <property type="project" value="UniProtKB-ARBA"/>
</dbReference>
<dbReference type="Proteomes" id="UP001642360">
    <property type="component" value="Unassembled WGS sequence"/>
</dbReference>
<comment type="caution">
    <text evidence="9">The sequence shown here is derived from an EMBL/GenBank/DDBJ whole genome shotgun (WGS) entry which is preliminary data.</text>
</comment>
<dbReference type="InterPro" id="IPR045314">
    <property type="entry name" value="bZIP_plant_GBF1"/>
</dbReference>
<keyword evidence="3" id="KW-0805">Transcription regulation</keyword>
<dbReference type="GO" id="GO:0005634">
    <property type="term" value="C:nucleus"/>
    <property type="evidence" value="ECO:0007669"/>
    <property type="project" value="UniProtKB-SubCell"/>
</dbReference>
<dbReference type="Gene3D" id="1.20.5.170">
    <property type="match status" value="1"/>
</dbReference>
<dbReference type="Pfam" id="PF07777">
    <property type="entry name" value="MFMR"/>
    <property type="match status" value="1"/>
</dbReference>
<comment type="similarity">
    <text evidence="2">Belongs to the bZIP family.</text>
</comment>
<dbReference type="InterPro" id="IPR046347">
    <property type="entry name" value="bZIP_sf"/>
</dbReference>
<dbReference type="CDD" id="cd14702">
    <property type="entry name" value="bZIP_plant_GBF1"/>
    <property type="match status" value="1"/>
</dbReference>
<dbReference type="PROSITE" id="PS50217">
    <property type="entry name" value="BZIP"/>
    <property type="match status" value="1"/>
</dbReference>
<dbReference type="PANTHER" id="PTHR45967:SF20">
    <property type="entry name" value="G-BOX-BINDING FACTOR 1"/>
    <property type="match status" value="1"/>
</dbReference>
<dbReference type="Pfam" id="PF00170">
    <property type="entry name" value="bZIP_1"/>
    <property type="match status" value="1"/>
</dbReference>
<sequence length="368" mass="38987">MGSGEESTPAKPSKHTSSTQETPTTPSYPDWSSSMQAYYGAGATPPFFGSTVASPTPHPYMWGSQHPLMPPYGTPIPYPALYPPGGIYVHPNLAVISSTAQTNPESEGKATEGKDRASNKKPKVASGNAGLNGGRVGEIGNGASGSGNDGTTQSAESGSEGSSDSSDDNINQHEFASSTKGSFGQMLADANAQSNTAGATLQASVPGNPVVSMPATNLNIGMDLWNGSPAGTGAVKMRPNSSGVSPPAVPAAMTAREGMLPDHHWVQDERELKRQKRKQSNRESARRSRLRKQAECEDLQQRVETLNNENLVLRDELQRLSEECEKITSENNSIKEEVTRLCGPDAVSKLENNCIAPHLQSHADESNS</sequence>
<feature type="compositionally biased region" description="Gly residues" evidence="7">
    <location>
        <begin position="130"/>
        <end position="148"/>
    </location>
</feature>
<evidence type="ECO:0000256" key="2">
    <source>
        <dbReference type="ARBA" id="ARBA00007163"/>
    </source>
</evidence>
<accession>A0ABC8S1C2</accession>
<feature type="domain" description="BZIP" evidence="8">
    <location>
        <begin position="271"/>
        <end position="334"/>
    </location>
</feature>
<dbReference type="EMBL" id="CAUOFW020002058">
    <property type="protein sequence ID" value="CAK9150728.1"/>
    <property type="molecule type" value="Genomic_DNA"/>
</dbReference>
<dbReference type="GO" id="GO:0046983">
    <property type="term" value="F:protein dimerization activity"/>
    <property type="evidence" value="ECO:0007669"/>
    <property type="project" value="UniProtKB-ARBA"/>
</dbReference>
<gene>
    <name evidence="9" type="ORF">ILEXP_LOCUS18882</name>
</gene>
<dbReference type="AlphaFoldDB" id="A0ABC8S1C2"/>
<evidence type="ECO:0000313" key="9">
    <source>
        <dbReference type="EMBL" id="CAK9150728.1"/>
    </source>
</evidence>
<dbReference type="InterPro" id="IPR004827">
    <property type="entry name" value="bZIP"/>
</dbReference>
<proteinExistence type="inferred from homology"/>